<evidence type="ECO:0008006" key="5">
    <source>
        <dbReference type="Google" id="ProtNLM"/>
    </source>
</evidence>
<keyword evidence="4" id="KW-1185">Reference proteome</keyword>
<dbReference type="EMBL" id="CAJPDQ010000003">
    <property type="protein sequence ID" value="CAF9907510.1"/>
    <property type="molecule type" value="Genomic_DNA"/>
</dbReference>
<feature type="transmembrane region" description="Helical" evidence="2">
    <location>
        <begin position="67"/>
        <end position="86"/>
    </location>
</feature>
<reference evidence="3" key="1">
    <citation type="submission" date="2021-03" db="EMBL/GenBank/DDBJ databases">
        <authorList>
            <person name="Tagirdzhanova G."/>
        </authorList>
    </citation>
    <scope>NUCLEOTIDE SEQUENCE</scope>
</reference>
<proteinExistence type="predicted"/>
<dbReference type="Proteomes" id="UP000664169">
    <property type="component" value="Unassembled WGS sequence"/>
</dbReference>
<feature type="transmembrane region" description="Helical" evidence="2">
    <location>
        <begin position="106"/>
        <end position="133"/>
    </location>
</feature>
<keyword evidence="2" id="KW-1133">Transmembrane helix</keyword>
<evidence type="ECO:0000313" key="4">
    <source>
        <dbReference type="Proteomes" id="UP000664169"/>
    </source>
</evidence>
<name>A0A8H3I4Z1_9LECA</name>
<feature type="transmembrane region" description="Helical" evidence="2">
    <location>
        <begin position="154"/>
        <end position="175"/>
    </location>
</feature>
<organism evidence="3 4">
    <name type="scientific">Gomphillus americanus</name>
    <dbReference type="NCBI Taxonomy" id="1940652"/>
    <lineage>
        <taxon>Eukaryota</taxon>
        <taxon>Fungi</taxon>
        <taxon>Dikarya</taxon>
        <taxon>Ascomycota</taxon>
        <taxon>Pezizomycotina</taxon>
        <taxon>Lecanoromycetes</taxon>
        <taxon>OSLEUM clade</taxon>
        <taxon>Ostropomycetidae</taxon>
        <taxon>Ostropales</taxon>
        <taxon>Graphidaceae</taxon>
        <taxon>Gomphilloideae</taxon>
        <taxon>Gomphillus</taxon>
    </lineage>
</organism>
<dbReference type="AlphaFoldDB" id="A0A8H3I4Z1"/>
<evidence type="ECO:0000256" key="1">
    <source>
        <dbReference type="SAM" id="MobiDB-lite"/>
    </source>
</evidence>
<protein>
    <recommendedName>
        <fullName evidence="5">Transmembrane protein</fullName>
    </recommendedName>
</protein>
<evidence type="ECO:0000313" key="3">
    <source>
        <dbReference type="EMBL" id="CAF9907510.1"/>
    </source>
</evidence>
<evidence type="ECO:0000256" key="2">
    <source>
        <dbReference type="SAM" id="Phobius"/>
    </source>
</evidence>
<accession>A0A8H3I4Z1</accession>
<keyword evidence="2" id="KW-0812">Transmembrane</keyword>
<sequence>MDNQDLEANFDEKSWWDTDTLIGEPYSDDEFTTYEAPSRVAAAATPTSTRPVSPDPKDKPKPSLPSFIIAISIFVWLPMAMFGYLLDLLLSINNKTPPSFASSSASRWYFVSGGLFFCWLLQVPAMIVAAYSFGIDRAAEDMFRREVWSGSGRVFVRQMYLYVCAVVLLVLGASLQLRYQLL</sequence>
<gene>
    <name evidence="3" type="ORF">GOMPHAMPRED_005128</name>
</gene>
<comment type="caution">
    <text evidence="3">The sequence shown here is derived from an EMBL/GenBank/DDBJ whole genome shotgun (WGS) entry which is preliminary data.</text>
</comment>
<keyword evidence="2" id="KW-0472">Membrane</keyword>
<feature type="region of interest" description="Disordered" evidence="1">
    <location>
        <begin position="35"/>
        <end position="61"/>
    </location>
</feature>